<organism evidence="1 2">
    <name type="scientific">Streptomyces poriferorum</name>
    <dbReference type="NCBI Taxonomy" id="2798799"/>
    <lineage>
        <taxon>Bacteria</taxon>
        <taxon>Bacillati</taxon>
        <taxon>Actinomycetota</taxon>
        <taxon>Actinomycetes</taxon>
        <taxon>Kitasatosporales</taxon>
        <taxon>Streptomycetaceae</taxon>
        <taxon>Streptomyces</taxon>
    </lineage>
</organism>
<reference evidence="1 2" key="1">
    <citation type="submission" date="2023-03" db="EMBL/GenBank/DDBJ databases">
        <title>Isolation and description of six Streptomyces strains from soil environments, able to metabolize different microbial glucans.</title>
        <authorList>
            <person name="Widen T."/>
            <person name="Larsbrink J."/>
        </authorList>
    </citation>
    <scope>NUCLEOTIDE SEQUENCE [LARGE SCALE GENOMIC DNA]</scope>
    <source>
        <strain evidence="1 2">Alt2</strain>
    </source>
</reference>
<keyword evidence="2" id="KW-1185">Reference proteome</keyword>
<dbReference type="Proteomes" id="UP001235744">
    <property type="component" value="Chromosome"/>
</dbReference>
<gene>
    <name evidence="1" type="ORF">P8A19_35345</name>
</gene>
<sequence length="74" mass="8128">MTANPIERLDVPLSTVEASVTRLRNLLAPSTPAQPAPAGELAEYRHLLYDADPDATTPAFVEIHHHTSTRRGNR</sequence>
<proteinExistence type="predicted"/>
<protein>
    <submittedName>
        <fullName evidence="1">Uncharacterized protein</fullName>
    </submittedName>
</protein>
<name>A0ABY9J239_9ACTN</name>
<evidence type="ECO:0000313" key="1">
    <source>
        <dbReference type="EMBL" id="WLQ60374.1"/>
    </source>
</evidence>
<dbReference type="RefSeq" id="WP_306069343.1">
    <property type="nucleotide sequence ID" value="NZ_CP120988.1"/>
</dbReference>
<dbReference type="EMBL" id="CP120988">
    <property type="protein sequence ID" value="WLQ60374.1"/>
    <property type="molecule type" value="Genomic_DNA"/>
</dbReference>
<evidence type="ECO:0000313" key="2">
    <source>
        <dbReference type="Proteomes" id="UP001235744"/>
    </source>
</evidence>
<accession>A0ABY9J239</accession>